<organism evidence="1 2">
    <name type="scientific">Dermacentor silvarum</name>
    <name type="common">Tick</name>
    <dbReference type="NCBI Taxonomy" id="543639"/>
    <lineage>
        <taxon>Eukaryota</taxon>
        <taxon>Metazoa</taxon>
        <taxon>Ecdysozoa</taxon>
        <taxon>Arthropoda</taxon>
        <taxon>Chelicerata</taxon>
        <taxon>Arachnida</taxon>
        <taxon>Acari</taxon>
        <taxon>Parasitiformes</taxon>
        <taxon>Ixodida</taxon>
        <taxon>Ixodoidea</taxon>
        <taxon>Ixodidae</taxon>
        <taxon>Rhipicephalinae</taxon>
        <taxon>Dermacentor</taxon>
    </lineage>
</organism>
<sequence>MSEFERHGGLIIDEIKLTENFAIERGSGKIDGFVDLGPFTPETSKIVACDHGMVVMFQPLSGSWHQILGVFVSRGNVKTLLLSKVIVEATLLAENAGLGVGYVTLTVHPGIVLLGANLVFQELQLPLSHQLYTQLRMTSTSFFLPTFCTL</sequence>
<evidence type="ECO:0000313" key="2">
    <source>
        <dbReference type="Proteomes" id="UP000821865"/>
    </source>
</evidence>
<evidence type="ECO:0000313" key="1">
    <source>
        <dbReference type="EMBL" id="KAH7979792.1"/>
    </source>
</evidence>
<gene>
    <name evidence="1" type="ORF">HPB49_011087</name>
</gene>
<dbReference type="EMBL" id="CM023470">
    <property type="protein sequence ID" value="KAH7979792.1"/>
    <property type="molecule type" value="Genomic_DNA"/>
</dbReference>
<keyword evidence="2" id="KW-1185">Reference proteome</keyword>
<dbReference type="Proteomes" id="UP000821865">
    <property type="component" value="Chromosome 1"/>
</dbReference>
<proteinExistence type="predicted"/>
<comment type="caution">
    <text evidence="1">The sequence shown here is derived from an EMBL/GenBank/DDBJ whole genome shotgun (WGS) entry which is preliminary data.</text>
</comment>
<accession>A0ACB8DZB8</accession>
<reference evidence="1" key="1">
    <citation type="submission" date="2020-05" db="EMBL/GenBank/DDBJ databases">
        <title>Large-scale comparative analyses of tick genomes elucidate their genetic diversity and vector capacities.</title>
        <authorList>
            <person name="Jia N."/>
            <person name="Wang J."/>
            <person name="Shi W."/>
            <person name="Du L."/>
            <person name="Sun Y."/>
            <person name="Zhan W."/>
            <person name="Jiang J."/>
            <person name="Wang Q."/>
            <person name="Zhang B."/>
            <person name="Ji P."/>
            <person name="Sakyi L.B."/>
            <person name="Cui X."/>
            <person name="Yuan T."/>
            <person name="Jiang B."/>
            <person name="Yang W."/>
            <person name="Lam T.T.-Y."/>
            <person name="Chang Q."/>
            <person name="Ding S."/>
            <person name="Wang X."/>
            <person name="Zhu J."/>
            <person name="Ruan X."/>
            <person name="Zhao L."/>
            <person name="Wei J."/>
            <person name="Que T."/>
            <person name="Du C."/>
            <person name="Cheng J."/>
            <person name="Dai P."/>
            <person name="Han X."/>
            <person name="Huang E."/>
            <person name="Gao Y."/>
            <person name="Liu J."/>
            <person name="Shao H."/>
            <person name="Ye R."/>
            <person name="Li L."/>
            <person name="Wei W."/>
            <person name="Wang X."/>
            <person name="Wang C."/>
            <person name="Yang T."/>
            <person name="Huo Q."/>
            <person name="Li W."/>
            <person name="Guo W."/>
            <person name="Chen H."/>
            <person name="Zhou L."/>
            <person name="Ni X."/>
            <person name="Tian J."/>
            <person name="Zhou Y."/>
            <person name="Sheng Y."/>
            <person name="Liu T."/>
            <person name="Pan Y."/>
            <person name="Xia L."/>
            <person name="Li J."/>
            <person name="Zhao F."/>
            <person name="Cao W."/>
        </authorList>
    </citation>
    <scope>NUCLEOTIDE SEQUENCE</scope>
    <source>
        <strain evidence="1">Dsil-2018</strain>
    </source>
</reference>
<name>A0ACB8DZB8_DERSI</name>
<protein>
    <submittedName>
        <fullName evidence="1">Uncharacterized protein</fullName>
    </submittedName>
</protein>